<dbReference type="Proteomes" id="UP000274346">
    <property type="component" value="Chromosome"/>
</dbReference>
<reference evidence="1 2" key="1">
    <citation type="submission" date="2018-12" db="EMBL/GenBank/DDBJ databases">
        <authorList>
            <consortium name="Pathogen Informatics"/>
        </authorList>
    </citation>
    <scope>NUCLEOTIDE SEQUENCE [LARGE SCALE GENOMIC DNA]</scope>
    <source>
        <strain evidence="1 2">NCTC13098</strain>
    </source>
</reference>
<dbReference type="EMBL" id="LR131271">
    <property type="protein sequence ID" value="VDR29215.1"/>
    <property type="molecule type" value="Genomic_DNA"/>
</dbReference>
<evidence type="ECO:0000313" key="2">
    <source>
        <dbReference type="Proteomes" id="UP000274346"/>
    </source>
</evidence>
<name>A0A3P8KIS5_RAOTE</name>
<proteinExistence type="predicted"/>
<evidence type="ECO:0000313" key="1">
    <source>
        <dbReference type="EMBL" id="VDR29215.1"/>
    </source>
</evidence>
<organism evidence="1 2">
    <name type="scientific">Raoultella terrigena</name>
    <name type="common">Klebsiella terrigena</name>
    <dbReference type="NCBI Taxonomy" id="577"/>
    <lineage>
        <taxon>Bacteria</taxon>
        <taxon>Pseudomonadati</taxon>
        <taxon>Pseudomonadota</taxon>
        <taxon>Gammaproteobacteria</taxon>
        <taxon>Enterobacterales</taxon>
        <taxon>Enterobacteriaceae</taxon>
        <taxon>Klebsiella/Raoultella group</taxon>
        <taxon>Raoultella</taxon>
    </lineage>
</organism>
<gene>
    <name evidence="1" type="ORF">NCTC13098_05619</name>
</gene>
<dbReference type="AlphaFoldDB" id="A0A3P8KIS5"/>
<dbReference type="KEGG" id="rtg:NCTC13098_05619"/>
<accession>A0A3P8KIS5</accession>
<protein>
    <submittedName>
        <fullName evidence="1">Uncharacterized protein</fullName>
    </submittedName>
</protein>
<dbReference type="InterPro" id="IPR010069">
    <property type="entry name" value="CdiA_FHA1_rpt"/>
</dbReference>
<sequence>MQGDSALLIGTQKLDNQQNGTFYSAANLTLSIPDIRNSGLITSDNGLTLSSGFLSNPGKIIAGTLNVKATHAERRRPVAGNRGADACRG</sequence>
<dbReference type="NCBIfam" id="TIGR01731">
    <property type="entry name" value="fil_hemag_20aa"/>
    <property type="match status" value="3"/>
</dbReference>